<dbReference type="InterPro" id="IPR036627">
    <property type="entry name" value="CobW-likC_sf"/>
</dbReference>
<evidence type="ECO:0000313" key="10">
    <source>
        <dbReference type="Proteomes" id="UP001375812"/>
    </source>
</evidence>
<keyword evidence="10" id="KW-1185">Reference proteome</keyword>
<evidence type="ECO:0000256" key="5">
    <source>
        <dbReference type="ARBA" id="ARBA00045658"/>
    </source>
</evidence>
<dbReference type="PANTHER" id="PTHR13748">
    <property type="entry name" value="COBW-RELATED"/>
    <property type="match status" value="1"/>
</dbReference>
<dbReference type="InterPro" id="IPR011629">
    <property type="entry name" value="CobW-like_C"/>
</dbReference>
<dbReference type="Gene3D" id="3.30.1220.10">
    <property type="entry name" value="CobW-like, C-terminal domain"/>
    <property type="match status" value="1"/>
</dbReference>
<comment type="caution">
    <text evidence="9">The sequence shown here is derived from an EMBL/GenBank/DDBJ whole genome shotgun (WGS) entry which is preliminary data.</text>
</comment>
<evidence type="ECO:0000256" key="2">
    <source>
        <dbReference type="ARBA" id="ARBA00022801"/>
    </source>
</evidence>
<keyword evidence="2" id="KW-0378">Hydrolase</keyword>
<reference evidence="9 10" key="1">
    <citation type="submission" date="2023-12" db="EMBL/GenBank/DDBJ databases">
        <title>Gut-associated functions are favored during microbiome assembly across C. elegans life.</title>
        <authorList>
            <person name="Zimmermann J."/>
        </authorList>
    </citation>
    <scope>NUCLEOTIDE SEQUENCE [LARGE SCALE GENOMIC DNA]</scope>
    <source>
        <strain evidence="9 10">MYb71</strain>
    </source>
</reference>
<dbReference type="RefSeq" id="WP_181153336.1">
    <property type="nucleotide sequence ID" value="NZ_JBBGZH010000001.1"/>
</dbReference>
<dbReference type="InterPro" id="IPR003495">
    <property type="entry name" value="CobW/HypB/UreG_nucleotide-bd"/>
</dbReference>
<dbReference type="SUPFAM" id="SSF52540">
    <property type="entry name" value="P-loop containing nucleoside triphosphate hydrolases"/>
    <property type="match status" value="1"/>
</dbReference>
<dbReference type="Pfam" id="PF07683">
    <property type="entry name" value="CobW_C"/>
    <property type="match status" value="1"/>
</dbReference>
<evidence type="ECO:0000256" key="6">
    <source>
        <dbReference type="ARBA" id="ARBA00049117"/>
    </source>
</evidence>
<dbReference type="InterPro" id="IPR027417">
    <property type="entry name" value="P-loop_NTPase"/>
</dbReference>
<dbReference type="Pfam" id="PF02492">
    <property type="entry name" value="cobW"/>
    <property type="match status" value="1"/>
</dbReference>
<comment type="function">
    <text evidence="5">Zinc chaperone that directly transfers zinc cofactor to target proteins, thereby activating them. Zinc is transferred from the CXCC motif in the GTPase domain to the zinc binding site in target proteins in a process requiring GTP hydrolysis.</text>
</comment>
<feature type="domain" description="CobW C-terminal" evidence="8">
    <location>
        <begin position="291"/>
        <end position="384"/>
    </location>
</feature>
<evidence type="ECO:0000256" key="4">
    <source>
        <dbReference type="ARBA" id="ARBA00034320"/>
    </source>
</evidence>
<dbReference type="SMART" id="SM00833">
    <property type="entry name" value="CobW_C"/>
    <property type="match status" value="1"/>
</dbReference>
<organism evidence="9 10">
    <name type="scientific">Ochrobactrum vermis</name>
    <dbReference type="NCBI Taxonomy" id="1827297"/>
    <lineage>
        <taxon>Bacteria</taxon>
        <taxon>Pseudomonadati</taxon>
        <taxon>Pseudomonadota</taxon>
        <taxon>Alphaproteobacteria</taxon>
        <taxon>Hyphomicrobiales</taxon>
        <taxon>Brucellaceae</taxon>
        <taxon>Brucella/Ochrobactrum group</taxon>
        <taxon>Ochrobactrum</taxon>
    </lineage>
</organism>
<dbReference type="PANTHER" id="PTHR13748:SF59">
    <property type="entry name" value="COBW C-TERMINAL DOMAIN-CONTAINING PROTEIN"/>
    <property type="match status" value="1"/>
</dbReference>
<dbReference type="InterPro" id="IPR051316">
    <property type="entry name" value="Zinc-reg_GTPase_activator"/>
</dbReference>
<dbReference type="SUPFAM" id="SSF90002">
    <property type="entry name" value="Hypothetical protein YjiA, C-terminal domain"/>
    <property type="match status" value="1"/>
</dbReference>
<evidence type="ECO:0000256" key="3">
    <source>
        <dbReference type="ARBA" id="ARBA00023186"/>
    </source>
</evidence>
<feature type="compositionally biased region" description="Low complexity" evidence="7">
    <location>
        <begin position="1"/>
        <end position="18"/>
    </location>
</feature>
<feature type="region of interest" description="Disordered" evidence="7">
    <location>
        <begin position="1"/>
        <end position="20"/>
    </location>
</feature>
<keyword evidence="1" id="KW-0547">Nucleotide-binding</keyword>
<gene>
    <name evidence="9" type="ORF">WH297_10170</name>
</gene>
<dbReference type="Gene3D" id="3.40.50.300">
    <property type="entry name" value="P-loop containing nucleotide triphosphate hydrolases"/>
    <property type="match status" value="1"/>
</dbReference>
<evidence type="ECO:0000313" key="9">
    <source>
        <dbReference type="EMBL" id="MEJ5020105.1"/>
    </source>
</evidence>
<evidence type="ECO:0000256" key="1">
    <source>
        <dbReference type="ARBA" id="ARBA00022741"/>
    </source>
</evidence>
<keyword evidence="3" id="KW-0143">Chaperone</keyword>
<dbReference type="Proteomes" id="UP001375812">
    <property type="component" value="Unassembled WGS sequence"/>
</dbReference>
<dbReference type="EMBL" id="JBBGZH010000001">
    <property type="protein sequence ID" value="MEJ5020105.1"/>
    <property type="molecule type" value="Genomic_DNA"/>
</dbReference>
<sequence length="386" mass="43202">MSQAEAQTEAPSETTTTTDAGRIPVTVLTGYLGSGKTTLLNRILTENHGKRYAVIVNEFGEIGIDNDLIVESDEEIYEMNNGCICCTVRGDLIRVVEGLMRRPGRFDAIVVETTGLADPVPVAQTFFMDDDVRAKTGLDAVVALVDAKHLPLRLKDSREAEDQIAFADVVLINKTDLVTPQELATIEATVRAINPHAVIHRTERASIPLDRVLDRGAFDLKRVLDNDPHFLDHDHPDHVCGPDCDHDHDHDHHGHDHDHHDHHHDHDHVCGPDCDHDHHHDHASPIHDVTVKSVSLRAGEIDPAKFFPWIQNITQTQGPNILRLKGIIAFKDDPDRYVVQGVHMIIEGDHQRAWKEDEKRESRLVFIGRELDPADLKAGFENSQAK</sequence>
<comment type="similarity">
    <text evidence="4">Belongs to the SIMIBI class G3E GTPase family. ZNG1 subfamily.</text>
</comment>
<dbReference type="CDD" id="cd03112">
    <property type="entry name" value="CobW-like"/>
    <property type="match status" value="1"/>
</dbReference>
<evidence type="ECO:0000256" key="7">
    <source>
        <dbReference type="SAM" id="MobiDB-lite"/>
    </source>
</evidence>
<accession>A0ABU8PCY0</accession>
<evidence type="ECO:0000259" key="8">
    <source>
        <dbReference type="SMART" id="SM00833"/>
    </source>
</evidence>
<protein>
    <submittedName>
        <fullName evidence="9">GTP-binding protein</fullName>
    </submittedName>
</protein>
<comment type="catalytic activity">
    <reaction evidence="6">
        <text>GTP + H2O = GDP + phosphate + H(+)</text>
        <dbReference type="Rhea" id="RHEA:19669"/>
        <dbReference type="ChEBI" id="CHEBI:15377"/>
        <dbReference type="ChEBI" id="CHEBI:15378"/>
        <dbReference type="ChEBI" id="CHEBI:37565"/>
        <dbReference type="ChEBI" id="CHEBI:43474"/>
        <dbReference type="ChEBI" id="CHEBI:58189"/>
    </reaction>
    <physiologicalReaction direction="left-to-right" evidence="6">
        <dbReference type="Rhea" id="RHEA:19670"/>
    </physiologicalReaction>
</comment>
<name>A0ABU8PCY0_9HYPH</name>
<proteinExistence type="inferred from homology"/>